<accession>A0ABW2L4K3</accession>
<keyword evidence="1" id="KW-1133">Transmembrane helix</keyword>
<keyword evidence="1" id="KW-0812">Transmembrane</keyword>
<sequence length="93" mass="10713">MASHERENYWFPAKRYGWGWGLPCSWQGWVVMIIYLAAVVALAFMFDSVENVFPFVAAVMGATTIFLWVCWKKGEPAKWRWGQSDDDSGSKQD</sequence>
<evidence type="ECO:0000313" key="3">
    <source>
        <dbReference type="Proteomes" id="UP001596472"/>
    </source>
</evidence>
<dbReference type="EMBL" id="JBHTBS010000002">
    <property type="protein sequence ID" value="MFC7336623.1"/>
    <property type="molecule type" value="Genomic_DNA"/>
</dbReference>
<protein>
    <recommendedName>
        <fullName evidence="4">DUF4175 domain-containing protein</fullName>
    </recommendedName>
</protein>
<feature type="transmembrane region" description="Helical" evidence="1">
    <location>
        <begin position="20"/>
        <end position="46"/>
    </location>
</feature>
<dbReference type="RefSeq" id="WP_379710066.1">
    <property type="nucleotide sequence ID" value="NZ_JBHTBS010000002.1"/>
</dbReference>
<evidence type="ECO:0008006" key="4">
    <source>
        <dbReference type="Google" id="ProtNLM"/>
    </source>
</evidence>
<name>A0ABW2L4K3_9BACT</name>
<organism evidence="2 3">
    <name type="scientific">Haloferula chungangensis</name>
    <dbReference type="NCBI Taxonomy" id="1048331"/>
    <lineage>
        <taxon>Bacteria</taxon>
        <taxon>Pseudomonadati</taxon>
        <taxon>Verrucomicrobiota</taxon>
        <taxon>Verrucomicrobiia</taxon>
        <taxon>Verrucomicrobiales</taxon>
        <taxon>Verrucomicrobiaceae</taxon>
        <taxon>Haloferula</taxon>
    </lineage>
</organism>
<evidence type="ECO:0000313" key="2">
    <source>
        <dbReference type="EMBL" id="MFC7336623.1"/>
    </source>
</evidence>
<comment type="caution">
    <text evidence="2">The sequence shown here is derived from an EMBL/GenBank/DDBJ whole genome shotgun (WGS) entry which is preliminary data.</text>
</comment>
<reference evidence="3" key="1">
    <citation type="journal article" date="2019" name="Int. J. Syst. Evol. Microbiol.">
        <title>The Global Catalogue of Microorganisms (GCM) 10K type strain sequencing project: providing services to taxonomists for standard genome sequencing and annotation.</title>
        <authorList>
            <consortium name="The Broad Institute Genomics Platform"/>
            <consortium name="The Broad Institute Genome Sequencing Center for Infectious Disease"/>
            <person name="Wu L."/>
            <person name="Ma J."/>
        </authorList>
    </citation>
    <scope>NUCLEOTIDE SEQUENCE [LARGE SCALE GENOMIC DNA]</scope>
    <source>
        <strain evidence="3">CGMCC 4.1467</strain>
    </source>
</reference>
<keyword evidence="3" id="KW-1185">Reference proteome</keyword>
<feature type="transmembrane region" description="Helical" evidence="1">
    <location>
        <begin position="52"/>
        <end position="71"/>
    </location>
</feature>
<keyword evidence="1" id="KW-0472">Membrane</keyword>
<gene>
    <name evidence="2" type="ORF">ACFQY0_05505</name>
</gene>
<proteinExistence type="predicted"/>
<dbReference type="Proteomes" id="UP001596472">
    <property type="component" value="Unassembled WGS sequence"/>
</dbReference>
<evidence type="ECO:0000256" key="1">
    <source>
        <dbReference type="SAM" id="Phobius"/>
    </source>
</evidence>